<dbReference type="Proteomes" id="UP000250179">
    <property type="component" value="Chromosome"/>
</dbReference>
<sequence length="198" mass="22339">MVDPIDVLIEKETAIALLEYGPTDHPERVFARIVEGWKKRGINPFIVDIFDTLHLFVQNLKFAGVSLDVSSAPVVKVKGSASVGNVLGTIDVVDDFEYHIAVYSRLVRNVPDESRNHAIVLGLEKFVFPFLDDRSKLESYFEAITRKYLPLFDKVSILFLNVGVASEYLIKGLEQDSDYVLRVRRGEVEPVKLWGGEV</sequence>
<protein>
    <submittedName>
        <fullName evidence="1">Uncharacterized protein</fullName>
    </submittedName>
</protein>
<accession>A0A2Z2MAZ8</accession>
<keyword evidence="2" id="KW-1185">Reference proteome</keyword>
<dbReference type="AlphaFoldDB" id="A0A2Z2MAZ8"/>
<proteinExistence type="predicted"/>
<dbReference type="EMBL" id="CP014862">
    <property type="protein sequence ID" value="ASJ01762.1"/>
    <property type="molecule type" value="Genomic_DNA"/>
</dbReference>
<dbReference type="Pfam" id="PF03192">
    <property type="entry name" value="DUF257"/>
    <property type="match status" value="1"/>
</dbReference>
<reference evidence="1 2" key="1">
    <citation type="submission" date="2016-03" db="EMBL/GenBank/DDBJ databases">
        <title>Complete genome sequence of Thermococcus profundus strain DT5432.</title>
        <authorList>
            <person name="Oger P.M."/>
        </authorList>
    </citation>
    <scope>NUCLEOTIDE SEQUENCE [LARGE SCALE GENOMIC DNA]</scope>
    <source>
        <strain evidence="1 2">DT 5432</strain>
    </source>
</reference>
<dbReference type="InterPro" id="IPR005489">
    <property type="entry name" value="DUF257"/>
</dbReference>
<dbReference type="OrthoDB" id="100687at2157"/>
<evidence type="ECO:0000313" key="2">
    <source>
        <dbReference type="Proteomes" id="UP000250179"/>
    </source>
</evidence>
<gene>
    <name evidence="1" type="ORF">A3L09_00040</name>
</gene>
<dbReference type="RefSeq" id="WP_088857031.1">
    <property type="nucleotide sequence ID" value="NZ_CP014862.1"/>
</dbReference>
<dbReference type="KEGG" id="tprf:A3L09_00040"/>
<evidence type="ECO:0000313" key="1">
    <source>
        <dbReference type="EMBL" id="ASJ01762.1"/>
    </source>
</evidence>
<name>A0A2Z2MAZ8_THEPR</name>
<dbReference type="Gene3D" id="3.40.50.11570">
    <property type="entry name" value="Protein of unknown function DUF257"/>
    <property type="match status" value="1"/>
</dbReference>
<dbReference type="GeneID" id="33318751"/>
<organism evidence="1 2">
    <name type="scientific">Thermococcus profundus</name>
    <dbReference type="NCBI Taxonomy" id="49899"/>
    <lineage>
        <taxon>Archaea</taxon>
        <taxon>Methanobacteriati</taxon>
        <taxon>Methanobacteriota</taxon>
        <taxon>Thermococci</taxon>
        <taxon>Thermococcales</taxon>
        <taxon>Thermococcaceae</taxon>
        <taxon>Thermococcus</taxon>
    </lineage>
</organism>